<organism evidence="8 9">
    <name type="scientific">Lojkania enalia</name>
    <dbReference type="NCBI Taxonomy" id="147567"/>
    <lineage>
        <taxon>Eukaryota</taxon>
        <taxon>Fungi</taxon>
        <taxon>Dikarya</taxon>
        <taxon>Ascomycota</taxon>
        <taxon>Pezizomycotina</taxon>
        <taxon>Dothideomycetes</taxon>
        <taxon>Pleosporomycetidae</taxon>
        <taxon>Pleosporales</taxon>
        <taxon>Pleosporales incertae sedis</taxon>
        <taxon>Lojkania</taxon>
    </lineage>
</organism>
<feature type="transmembrane region" description="Helical" evidence="7">
    <location>
        <begin position="339"/>
        <end position="359"/>
    </location>
</feature>
<evidence type="ECO:0000256" key="1">
    <source>
        <dbReference type="ARBA" id="ARBA00004141"/>
    </source>
</evidence>
<feature type="transmembrane region" description="Helical" evidence="7">
    <location>
        <begin position="251"/>
        <end position="272"/>
    </location>
</feature>
<dbReference type="PANTHER" id="PTHR45649:SF1">
    <property type="entry name" value="TRANSPORTER, PUTATIVE (EUROFUNG)-RELATED"/>
    <property type="match status" value="1"/>
</dbReference>
<feature type="transmembrane region" description="Helical" evidence="7">
    <location>
        <begin position="169"/>
        <end position="190"/>
    </location>
</feature>
<accession>A0A9P4N708</accession>
<dbReference type="Gene3D" id="1.20.1740.10">
    <property type="entry name" value="Amino acid/polyamine transporter I"/>
    <property type="match status" value="1"/>
</dbReference>
<evidence type="ECO:0000256" key="6">
    <source>
        <dbReference type="SAM" id="MobiDB-lite"/>
    </source>
</evidence>
<comment type="subcellular location">
    <subcellularLocation>
        <location evidence="1">Membrane</location>
        <topology evidence="1">Multi-pass membrane protein</topology>
    </subcellularLocation>
</comment>
<keyword evidence="9" id="KW-1185">Reference proteome</keyword>
<feature type="transmembrane region" description="Helical" evidence="7">
    <location>
        <begin position="84"/>
        <end position="108"/>
    </location>
</feature>
<evidence type="ECO:0000256" key="3">
    <source>
        <dbReference type="ARBA" id="ARBA00022692"/>
    </source>
</evidence>
<evidence type="ECO:0000313" key="9">
    <source>
        <dbReference type="Proteomes" id="UP000800093"/>
    </source>
</evidence>
<feature type="transmembrane region" description="Helical" evidence="7">
    <location>
        <begin position="298"/>
        <end position="318"/>
    </location>
</feature>
<gene>
    <name evidence="8" type="ORF">CC78DRAFT_551475</name>
</gene>
<keyword evidence="2" id="KW-0813">Transport</keyword>
<protein>
    <submittedName>
        <fullName evidence="8">Amino acid transporter</fullName>
    </submittedName>
</protein>
<feature type="transmembrane region" description="Helical" evidence="7">
    <location>
        <begin position="411"/>
        <end position="430"/>
    </location>
</feature>
<feature type="transmembrane region" description="Helical" evidence="7">
    <location>
        <begin position="48"/>
        <end position="72"/>
    </location>
</feature>
<dbReference type="PIRSF" id="PIRSF006060">
    <property type="entry name" value="AA_transporter"/>
    <property type="match status" value="1"/>
</dbReference>
<keyword evidence="5 7" id="KW-0472">Membrane</keyword>
<dbReference type="Proteomes" id="UP000800093">
    <property type="component" value="Unassembled WGS sequence"/>
</dbReference>
<feature type="region of interest" description="Disordered" evidence="6">
    <location>
        <begin position="1"/>
        <end position="31"/>
    </location>
</feature>
<feature type="transmembrane region" description="Helical" evidence="7">
    <location>
        <begin position="210"/>
        <end position="230"/>
    </location>
</feature>
<feature type="compositionally biased region" description="Basic and acidic residues" evidence="6">
    <location>
        <begin position="1"/>
        <end position="20"/>
    </location>
</feature>
<evidence type="ECO:0000256" key="5">
    <source>
        <dbReference type="ARBA" id="ARBA00023136"/>
    </source>
</evidence>
<reference evidence="9" key="1">
    <citation type="journal article" date="2020" name="Stud. Mycol.">
        <title>101 Dothideomycetes genomes: A test case for predicting lifestyles and emergence of pathogens.</title>
        <authorList>
            <person name="Haridas S."/>
            <person name="Albert R."/>
            <person name="Binder M."/>
            <person name="Bloem J."/>
            <person name="LaButti K."/>
            <person name="Salamov A."/>
            <person name="Andreopoulos B."/>
            <person name="Baker S."/>
            <person name="Barry K."/>
            <person name="Bills G."/>
            <person name="Bluhm B."/>
            <person name="Cannon C."/>
            <person name="Castanera R."/>
            <person name="Culley D."/>
            <person name="Daum C."/>
            <person name="Ezra D."/>
            <person name="Gonzalez J."/>
            <person name="Henrissat B."/>
            <person name="Kuo A."/>
            <person name="Liang C."/>
            <person name="Lipzen A."/>
            <person name="Lutzoni F."/>
            <person name="Magnuson J."/>
            <person name="Mondo S."/>
            <person name="Nolan M."/>
            <person name="Ohm R."/>
            <person name="Pangilinan J."/>
            <person name="Park H.-J."/>
            <person name="Ramirez L."/>
            <person name="Alfaro M."/>
            <person name="Sun H."/>
            <person name="Tritt A."/>
            <person name="Yoshinaga Y."/>
            <person name="Zwiers L.-H."/>
            <person name="Turgeon B."/>
            <person name="Goodwin S."/>
            <person name="Spatafora J."/>
            <person name="Crous P."/>
            <person name="Grigoriev I."/>
        </authorList>
    </citation>
    <scope>NUCLEOTIDE SEQUENCE [LARGE SCALE GENOMIC DNA]</scope>
    <source>
        <strain evidence="9">CBS 304.66</strain>
    </source>
</reference>
<dbReference type="PANTHER" id="PTHR45649">
    <property type="entry name" value="AMINO-ACID PERMEASE BAT1"/>
    <property type="match status" value="1"/>
</dbReference>
<proteinExistence type="predicted"/>
<feature type="transmembrane region" description="Helical" evidence="7">
    <location>
        <begin position="365"/>
        <end position="390"/>
    </location>
</feature>
<evidence type="ECO:0000256" key="7">
    <source>
        <dbReference type="SAM" id="Phobius"/>
    </source>
</evidence>
<dbReference type="EMBL" id="ML986587">
    <property type="protein sequence ID" value="KAF2268243.1"/>
    <property type="molecule type" value="Genomic_DNA"/>
</dbReference>
<feature type="transmembrane region" description="Helical" evidence="7">
    <location>
        <begin position="436"/>
        <end position="461"/>
    </location>
</feature>
<evidence type="ECO:0000313" key="8">
    <source>
        <dbReference type="EMBL" id="KAF2268243.1"/>
    </source>
</evidence>
<dbReference type="GO" id="GO:0016020">
    <property type="term" value="C:membrane"/>
    <property type="evidence" value="ECO:0007669"/>
    <property type="project" value="UniProtKB-SubCell"/>
</dbReference>
<dbReference type="GO" id="GO:0022857">
    <property type="term" value="F:transmembrane transporter activity"/>
    <property type="evidence" value="ECO:0007669"/>
    <property type="project" value="InterPro"/>
</dbReference>
<evidence type="ECO:0000256" key="4">
    <source>
        <dbReference type="ARBA" id="ARBA00022989"/>
    </source>
</evidence>
<feature type="transmembrane region" description="Helical" evidence="7">
    <location>
        <begin position="142"/>
        <end position="162"/>
    </location>
</feature>
<dbReference type="OrthoDB" id="3257095at2759"/>
<dbReference type="Pfam" id="PF13520">
    <property type="entry name" value="AA_permease_2"/>
    <property type="match status" value="1"/>
</dbReference>
<dbReference type="AlphaFoldDB" id="A0A9P4N708"/>
<comment type="caution">
    <text evidence="8">The sequence shown here is derived from an EMBL/GenBank/DDBJ whole genome shotgun (WGS) entry which is preliminary data.</text>
</comment>
<feature type="transmembrane region" description="Helical" evidence="7">
    <location>
        <begin position="115"/>
        <end position="136"/>
    </location>
</feature>
<evidence type="ECO:0000256" key="2">
    <source>
        <dbReference type="ARBA" id="ARBA00022448"/>
    </source>
</evidence>
<keyword evidence="3 7" id="KW-0812">Transmembrane</keyword>
<dbReference type="InterPro" id="IPR002293">
    <property type="entry name" value="AA/rel_permease1"/>
</dbReference>
<keyword evidence="4 7" id="KW-1133">Transmembrane helix</keyword>
<sequence>MACKIEADTRDSRETPIVHEEEGDTSGFSNDEKDMMRMGKLQQTKRNFGFLPLVGFATIMLATWESVFPFFLTGYINGGGPTMVYGYVSCFFSSLTVCASISEMAFMYPTSRGQYHWAALLAPPEWSIFLSWLTGWRWHGTLLLYAVLLVSVFINTAAIKILPALEGIILILHILGLIAILMPLVHLASISVAEFVFRHWENYSGYTDGLSWFVGLIMSAVFFIGFDGACHMAEEVKNASMNIPRAMFFTIFLNGALGFVMVMVILFCIGNIDSALNTPTGYPFIEISRNATQSDAGATAMTSILIAMIVFATFGYLASASRQLWAFARNKGLPVDPRWSIPLYSIALTALINSLLALINIGSTVAFNAIVSLIAAGLFSSYIITIGLMVRKRVKEEHVPFGRWNMGKYGLAVNIYALLYTTIVLVFSFFPPMLPITAVSMSWSCVVFSGVIIFGLLFWMVSGQKQWKGPLMDRQFAQRAGAS</sequence>
<name>A0A9P4N708_9PLEO</name>